<sequence>MIQQIECRFVEVLVQATREVLEAGIAGDGDDSFVGSRSAAICWAALTDEGAVGTPHRVDFVEETTNPDQSATVYRRSAESAAFEQARRILSEVDPATLEERVAEIREDIRSYQEQFETASPGVAVEANDDLKQETLQE</sequence>
<proteinExistence type="predicted"/>
<dbReference type="InParanoid" id="M0DB00"/>
<dbReference type="EMBL" id="AOIV01000011">
    <property type="protein sequence ID" value="ELZ32626.1"/>
    <property type="molecule type" value="Genomic_DNA"/>
</dbReference>
<reference evidence="2 3" key="1">
    <citation type="journal article" date="2014" name="PLoS Genet.">
        <title>Phylogenetically driven sequencing of extremely halophilic archaea reveals strategies for static and dynamic osmo-response.</title>
        <authorList>
            <person name="Becker E.A."/>
            <person name="Seitzer P.M."/>
            <person name="Tritt A."/>
            <person name="Larsen D."/>
            <person name="Krusor M."/>
            <person name="Yao A.I."/>
            <person name="Wu D."/>
            <person name="Madern D."/>
            <person name="Eisen J.A."/>
            <person name="Darling A.E."/>
            <person name="Facciotti M.T."/>
        </authorList>
    </citation>
    <scope>NUCLEOTIDE SEQUENCE [LARGE SCALE GENOMIC DNA]</scope>
    <source>
        <strain evidence="2 3">JCM 14848</strain>
    </source>
</reference>
<evidence type="ECO:0000256" key="1">
    <source>
        <dbReference type="SAM" id="MobiDB-lite"/>
    </source>
</evidence>
<feature type="region of interest" description="Disordered" evidence="1">
    <location>
        <begin position="116"/>
        <end position="138"/>
    </location>
</feature>
<comment type="caution">
    <text evidence="2">The sequence shown here is derived from an EMBL/GenBank/DDBJ whole genome shotgun (WGS) entry which is preliminary data.</text>
</comment>
<feature type="compositionally biased region" description="Basic and acidic residues" evidence="1">
    <location>
        <begin position="129"/>
        <end position="138"/>
    </location>
</feature>
<keyword evidence="3" id="KW-1185">Reference proteome</keyword>
<dbReference type="Proteomes" id="UP000011513">
    <property type="component" value="Unassembled WGS sequence"/>
</dbReference>
<protein>
    <submittedName>
        <fullName evidence="2">Uncharacterized protein</fullName>
    </submittedName>
</protein>
<accession>M0DB00</accession>
<dbReference type="AlphaFoldDB" id="M0DB00"/>
<dbReference type="eggNOG" id="arCOG02775">
    <property type="taxonomic scope" value="Archaea"/>
</dbReference>
<organism evidence="2 3">
    <name type="scientific">Halogeometricum pallidum JCM 14848</name>
    <dbReference type="NCBI Taxonomy" id="1227487"/>
    <lineage>
        <taxon>Archaea</taxon>
        <taxon>Methanobacteriati</taxon>
        <taxon>Methanobacteriota</taxon>
        <taxon>Stenosarchaea group</taxon>
        <taxon>Halobacteria</taxon>
        <taxon>Halobacteriales</taxon>
        <taxon>Haloferacaceae</taxon>
        <taxon>Halogeometricum</taxon>
    </lineage>
</organism>
<evidence type="ECO:0000313" key="3">
    <source>
        <dbReference type="Proteomes" id="UP000011513"/>
    </source>
</evidence>
<evidence type="ECO:0000313" key="2">
    <source>
        <dbReference type="EMBL" id="ELZ32626.1"/>
    </source>
</evidence>
<gene>
    <name evidence="2" type="ORF">C474_07407</name>
</gene>
<name>M0DB00_HALPD</name>